<dbReference type="NCBIfam" id="TIGR03102">
    <property type="entry name" value="halo_cynanin"/>
    <property type="match status" value="1"/>
</dbReference>
<keyword evidence="11" id="KW-1133">Transmembrane helix</keyword>
<dbReference type="EMBL" id="REFS01000005">
    <property type="protein sequence ID" value="RMB13484.1"/>
    <property type="molecule type" value="Genomic_DNA"/>
</dbReference>
<keyword evidence="8 11" id="KW-0472">Membrane</keyword>
<protein>
    <submittedName>
        <fullName evidence="13">Halocyanin-like protein</fullName>
    </submittedName>
</protein>
<evidence type="ECO:0000256" key="7">
    <source>
        <dbReference type="ARBA" id="ARBA00023008"/>
    </source>
</evidence>
<dbReference type="AlphaFoldDB" id="A0A3M0CWZ8"/>
<dbReference type="InterPro" id="IPR008972">
    <property type="entry name" value="Cupredoxin"/>
</dbReference>
<keyword evidence="7 9" id="KW-0186">Copper</keyword>
<dbReference type="PANTHER" id="PTHR34192:SF10">
    <property type="entry name" value="PLASTOCYANIN MAJOR ISOFORM, CHLOROPLASTIC-RELATED"/>
    <property type="match status" value="1"/>
</dbReference>
<dbReference type="CDD" id="cd04220">
    <property type="entry name" value="Halocyanin"/>
    <property type="match status" value="1"/>
</dbReference>
<dbReference type="RefSeq" id="WP_241966830.1">
    <property type="nucleotide sequence ID" value="NZ_CP034145.1"/>
</dbReference>
<feature type="binding site" evidence="9">
    <location>
        <position position="308"/>
    </location>
    <ligand>
        <name>Cu cation</name>
        <dbReference type="ChEBI" id="CHEBI:23378"/>
    </ligand>
</feature>
<dbReference type="GO" id="GO:0042597">
    <property type="term" value="C:periplasmic space"/>
    <property type="evidence" value="ECO:0007669"/>
    <property type="project" value="UniProtKB-SubCell"/>
</dbReference>
<feature type="binding site" evidence="9">
    <location>
        <position position="305"/>
    </location>
    <ligand>
        <name>Cu cation</name>
        <dbReference type="ChEBI" id="CHEBI:23378"/>
    </ligand>
</feature>
<dbReference type="GO" id="GO:0005507">
    <property type="term" value="F:copper ion binding"/>
    <property type="evidence" value="ECO:0007669"/>
    <property type="project" value="InterPro"/>
</dbReference>
<proteinExistence type="predicted"/>
<dbReference type="PRINTS" id="PR00155">
    <property type="entry name" value="AMICYANIN"/>
</dbReference>
<keyword evidence="11" id="KW-0812">Transmembrane</keyword>
<sequence length="320" mass="34893">MKSPIESPDGDWWNETVNRRETIWLGVSGVWAVTLFGWMVGWMQFGEQNQVGETLKLSTADYREKVNTYKQQAGDLDGALVPSGDEVYIGAMRYAFDGLPAVLETGREYVFHLGSYDVQHGFSVRQEDTLSKQLSLQMLPGYEWKVPMEFDEPGTYHVVCNEFCGTGHRTMHATFEVRESVPDVSGSGGSSGDDGGSGASGAAYDGWFTGNARGGETSNWEGSAADETGADEVTVTVGPGGEYVYDPAAVRVSPGTTVTFEWASPTHNVLVESGPTDWSGHEPIENDGFSFQHTFESEGVYKYYCQPHLALGMKGVVEVV</sequence>
<accession>A0A3M0CWZ8</accession>
<evidence type="ECO:0000256" key="6">
    <source>
        <dbReference type="ARBA" id="ARBA00022982"/>
    </source>
</evidence>
<dbReference type="Pfam" id="PF00127">
    <property type="entry name" value="Copper-bind"/>
    <property type="match status" value="1"/>
</dbReference>
<reference evidence="13 14" key="1">
    <citation type="journal article" date="2015" name="Stand. Genomic Sci.">
        <title>Genomic Encyclopedia of Bacterial and Archaeal Type Strains, Phase III: the genomes of soil and plant-associated and newly described type strains.</title>
        <authorList>
            <person name="Whitman W.B."/>
            <person name="Woyke T."/>
            <person name="Klenk H.P."/>
            <person name="Zhou Y."/>
            <person name="Lilburn T.G."/>
            <person name="Beck B.J."/>
            <person name="De Vos P."/>
            <person name="Vandamme P."/>
            <person name="Eisen J.A."/>
            <person name="Garrity G."/>
            <person name="Hugenholtz P."/>
            <person name="Kyrpides N.C."/>
        </authorList>
    </citation>
    <scope>NUCLEOTIDE SEQUENCE [LARGE SCALE GENOMIC DNA]</scope>
    <source>
        <strain evidence="13 14">CGMCC 1.10124</strain>
    </source>
</reference>
<keyword evidence="3" id="KW-0813">Transport</keyword>
<dbReference type="InterPro" id="IPR000923">
    <property type="entry name" value="BlueCu_1"/>
</dbReference>
<keyword evidence="6" id="KW-0249">Electron transport</keyword>
<feature type="region of interest" description="Disordered" evidence="10">
    <location>
        <begin position="181"/>
        <end position="203"/>
    </location>
</feature>
<dbReference type="Proteomes" id="UP000277326">
    <property type="component" value="Unassembled WGS sequence"/>
</dbReference>
<evidence type="ECO:0000256" key="1">
    <source>
        <dbReference type="ARBA" id="ARBA00004370"/>
    </source>
</evidence>
<evidence type="ECO:0000256" key="3">
    <source>
        <dbReference type="ARBA" id="ARBA00022448"/>
    </source>
</evidence>
<dbReference type="InterPro" id="IPR028871">
    <property type="entry name" value="BlueCu_1_BS"/>
</dbReference>
<dbReference type="SUPFAM" id="SSF49503">
    <property type="entry name" value="Cupredoxins"/>
    <property type="match status" value="2"/>
</dbReference>
<comment type="subcellular location">
    <subcellularLocation>
        <location evidence="1">Membrane</location>
    </subcellularLocation>
    <subcellularLocation>
        <location evidence="2">Periplasm</location>
    </subcellularLocation>
</comment>
<gene>
    <name evidence="13" type="ORF">ATH50_2822</name>
</gene>
<feature type="compositionally biased region" description="Gly residues" evidence="10">
    <location>
        <begin position="186"/>
        <end position="199"/>
    </location>
</feature>
<keyword evidence="5" id="KW-0574">Periplasm</keyword>
<dbReference type="PROSITE" id="PS00196">
    <property type="entry name" value="COPPER_BLUE"/>
    <property type="match status" value="1"/>
</dbReference>
<evidence type="ECO:0000313" key="14">
    <source>
        <dbReference type="Proteomes" id="UP000277326"/>
    </source>
</evidence>
<dbReference type="PANTHER" id="PTHR34192">
    <property type="entry name" value="PLASTOCYANIN MAJOR ISOFORM, CHLOROPLASTIC-RELATED"/>
    <property type="match status" value="1"/>
</dbReference>
<feature type="transmembrane region" description="Helical" evidence="11">
    <location>
        <begin position="22"/>
        <end position="40"/>
    </location>
</feature>
<dbReference type="InterPro" id="IPR017533">
    <property type="entry name" value="Halocyanin"/>
</dbReference>
<feature type="binding site" evidence="9">
    <location>
        <position position="313"/>
    </location>
    <ligand>
        <name>Cu cation</name>
        <dbReference type="ChEBI" id="CHEBI:23378"/>
    </ligand>
</feature>
<dbReference type="PROSITE" id="PS00078">
    <property type="entry name" value="COX2"/>
    <property type="match status" value="1"/>
</dbReference>
<dbReference type="GO" id="GO:0009055">
    <property type="term" value="F:electron transfer activity"/>
    <property type="evidence" value="ECO:0007669"/>
    <property type="project" value="InterPro"/>
</dbReference>
<organism evidence="13 14">
    <name type="scientific">Haloplanus aerogenes</name>
    <dbReference type="NCBI Taxonomy" id="660522"/>
    <lineage>
        <taxon>Archaea</taxon>
        <taxon>Methanobacteriati</taxon>
        <taxon>Methanobacteriota</taxon>
        <taxon>Stenosarchaea group</taxon>
        <taxon>Halobacteria</taxon>
        <taxon>Halobacteriales</taxon>
        <taxon>Haloferacaceae</taxon>
        <taxon>Haloplanus</taxon>
    </lineage>
</organism>
<comment type="caution">
    <text evidence="13">The sequence shown here is derived from an EMBL/GenBank/DDBJ whole genome shotgun (WGS) entry which is preliminary data.</text>
</comment>
<evidence type="ECO:0000256" key="8">
    <source>
        <dbReference type="ARBA" id="ARBA00023136"/>
    </source>
</evidence>
<evidence type="ECO:0000256" key="9">
    <source>
        <dbReference type="PIRSR" id="PIRSR602386-1"/>
    </source>
</evidence>
<evidence type="ECO:0000313" key="13">
    <source>
        <dbReference type="EMBL" id="RMB13484.1"/>
    </source>
</evidence>
<keyword evidence="4 9" id="KW-0479">Metal-binding</keyword>
<feature type="binding site" evidence="9">
    <location>
        <position position="267"/>
    </location>
    <ligand>
        <name>Cu cation</name>
        <dbReference type="ChEBI" id="CHEBI:23378"/>
    </ligand>
</feature>
<dbReference type="InterPro" id="IPR002386">
    <property type="entry name" value="Amicyanin/Pseudoazurin"/>
</dbReference>
<dbReference type="GeneID" id="71554035"/>
<evidence type="ECO:0000256" key="2">
    <source>
        <dbReference type="ARBA" id="ARBA00004418"/>
    </source>
</evidence>
<dbReference type="Gene3D" id="2.60.40.420">
    <property type="entry name" value="Cupredoxins - blue copper proteins"/>
    <property type="match status" value="2"/>
</dbReference>
<evidence type="ECO:0000259" key="12">
    <source>
        <dbReference type="Pfam" id="PF00127"/>
    </source>
</evidence>
<comment type="cofactor">
    <cofactor evidence="9">
        <name>Cu cation</name>
        <dbReference type="ChEBI" id="CHEBI:23378"/>
    </cofactor>
    <text evidence="9">Binds 1 copper ion per subunit.</text>
</comment>
<evidence type="ECO:0000256" key="4">
    <source>
        <dbReference type="ARBA" id="ARBA00022723"/>
    </source>
</evidence>
<evidence type="ECO:0000256" key="5">
    <source>
        <dbReference type="ARBA" id="ARBA00022764"/>
    </source>
</evidence>
<dbReference type="GO" id="GO:0016020">
    <property type="term" value="C:membrane"/>
    <property type="evidence" value="ECO:0007669"/>
    <property type="project" value="UniProtKB-SubCell"/>
</dbReference>
<feature type="domain" description="Blue (type 1) copper" evidence="12">
    <location>
        <begin position="238"/>
        <end position="319"/>
    </location>
</feature>
<dbReference type="InterPro" id="IPR001505">
    <property type="entry name" value="Copper_CuA"/>
</dbReference>
<evidence type="ECO:0000256" key="10">
    <source>
        <dbReference type="SAM" id="MobiDB-lite"/>
    </source>
</evidence>
<name>A0A3M0CWZ8_9EURY</name>
<evidence type="ECO:0000256" key="11">
    <source>
        <dbReference type="SAM" id="Phobius"/>
    </source>
</evidence>